<dbReference type="CDD" id="cd01665">
    <property type="entry name" value="Cyt_c_Oxidase_III"/>
    <property type="match status" value="1"/>
</dbReference>
<dbReference type="Pfam" id="PF00510">
    <property type="entry name" value="COX3"/>
    <property type="match status" value="1"/>
</dbReference>
<dbReference type="AlphaFoldDB" id="A0A8J5C604"/>
<evidence type="ECO:0000313" key="16">
    <source>
        <dbReference type="Proteomes" id="UP000734854"/>
    </source>
</evidence>
<dbReference type="SUPFAM" id="SSF81452">
    <property type="entry name" value="Cytochrome c oxidase subunit III-like"/>
    <property type="match status" value="1"/>
</dbReference>
<keyword evidence="10 13" id="KW-0472">Membrane</keyword>
<accession>A0A8J5C604</accession>
<keyword evidence="5 12" id="KW-0812">Transmembrane</keyword>
<comment type="similarity">
    <text evidence="2 12">Belongs to the cytochrome c oxidase subunit 3 family.</text>
</comment>
<dbReference type="PANTHER" id="PTHR11403:SF7">
    <property type="entry name" value="CYTOCHROME C OXIDASE SUBUNIT 3"/>
    <property type="match status" value="1"/>
</dbReference>
<feature type="transmembrane region" description="Helical" evidence="13">
    <location>
        <begin position="424"/>
        <end position="449"/>
    </location>
</feature>
<dbReference type="PROSITE" id="PS50253">
    <property type="entry name" value="COX3"/>
    <property type="match status" value="1"/>
</dbReference>
<evidence type="ECO:0000256" key="10">
    <source>
        <dbReference type="ARBA" id="ARBA00023136"/>
    </source>
</evidence>
<feature type="transmembrane region" description="Helical" evidence="13">
    <location>
        <begin position="200"/>
        <end position="223"/>
    </location>
</feature>
<dbReference type="GO" id="GO:0006123">
    <property type="term" value="P:mitochondrial electron transport, cytochrome c to oxygen"/>
    <property type="evidence" value="ECO:0007669"/>
    <property type="project" value="TreeGrafter"/>
</dbReference>
<feature type="transmembrane region" description="Helical" evidence="13">
    <location>
        <begin position="388"/>
        <end position="409"/>
    </location>
</feature>
<dbReference type="GO" id="GO:0004129">
    <property type="term" value="F:cytochrome-c oxidase activity"/>
    <property type="evidence" value="ECO:0007669"/>
    <property type="project" value="UniProtKB-EC"/>
</dbReference>
<evidence type="ECO:0000256" key="3">
    <source>
        <dbReference type="ARBA" id="ARBA00011164"/>
    </source>
</evidence>
<keyword evidence="8 13" id="KW-1133">Transmembrane helix</keyword>
<evidence type="ECO:0000256" key="8">
    <source>
        <dbReference type="ARBA" id="ARBA00022989"/>
    </source>
</evidence>
<comment type="function">
    <text evidence="12">Component of the cytochrome c oxidase, the last enzyme in the mitochondrial electron transport chain which drives oxidative phosphorylation. The respiratory chain contains 3 multisubunit complexes succinate dehydrogenase (complex II, CII), ubiquinol-cytochrome c oxidoreductase (cytochrome b-c1 complex, complex III, CIII) and cytochrome c oxidase (complex IV, CIV), that cooperate to transfer electrons derived from NADH and succinate to molecular oxygen, creating an electrochemical gradient over the inner membrane that drives transmembrane transport and the ATP synthase. Cytochrome c oxidase is the component of the respiratory chain that catalyzes the reduction of oxygen to water. Electrons originating from reduced cytochrome c in the intermembrane space (IMS) are transferred via the dinuclear copper A center (CU(A)) of subunit 2 and heme A of subunit 1 to the active site in subunit 1, a binuclear center (BNC) formed by heme A3 and copper B (CU(B)). The BNC reduces molecular oxygen to 2 water molecules using 4 electrons from cytochrome c in the IMS and 4 protons from the mitochondrial matrix.</text>
</comment>
<dbReference type="InterPro" id="IPR024791">
    <property type="entry name" value="Cyt_c/ubiquinol_Oxase_su3"/>
</dbReference>
<feature type="transmembrane region" description="Helical" evidence="13">
    <location>
        <begin position="162"/>
        <end position="180"/>
    </location>
</feature>
<evidence type="ECO:0000256" key="1">
    <source>
        <dbReference type="ARBA" id="ARBA00004448"/>
    </source>
</evidence>
<comment type="subcellular location">
    <subcellularLocation>
        <location evidence="1">Mitochondrion inner membrane</location>
        <topology evidence="1">Multi-pass membrane protein</topology>
    </subcellularLocation>
</comment>
<evidence type="ECO:0000256" key="13">
    <source>
        <dbReference type="SAM" id="Phobius"/>
    </source>
</evidence>
<comment type="catalytic activity">
    <reaction evidence="11">
        <text>4 Fe(II)-[cytochrome c] + O2 + 8 H(+)(in) = 4 Fe(III)-[cytochrome c] + 2 H2O + 4 H(+)(out)</text>
        <dbReference type="Rhea" id="RHEA:11436"/>
        <dbReference type="Rhea" id="RHEA-COMP:10350"/>
        <dbReference type="Rhea" id="RHEA-COMP:14399"/>
        <dbReference type="ChEBI" id="CHEBI:15377"/>
        <dbReference type="ChEBI" id="CHEBI:15378"/>
        <dbReference type="ChEBI" id="CHEBI:15379"/>
        <dbReference type="ChEBI" id="CHEBI:29033"/>
        <dbReference type="ChEBI" id="CHEBI:29034"/>
        <dbReference type="EC" id="7.1.1.9"/>
    </reaction>
    <physiologicalReaction direction="left-to-right" evidence="11">
        <dbReference type="Rhea" id="RHEA:11437"/>
    </physiologicalReaction>
</comment>
<dbReference type="PANTHER" id="PTHR11403">
    <property type="entry name" value="CYTOCHROME C OXIDASE SUBUNIT III"/>
    <property type="match status" value="1"/>
</dbReference>
<dbReference type="GO" id="GO:0005743">
    <property type="term" value="C:mitochondrial inner membrane"/>
    <property type="evidence" value="ECO:0007669"/>
    <property type="project" value="UniProtKB-SubCell"/>
</dbReference>
<keyword evidence="6" id="KW-0999">Mitochondrion inner membrane</keyword>
<comment type="subunit">
    <text evidence="3">Component of the cytochrome c oxidase (complex IV, CIV), a multisubunit enzyme composed of a catalytic core of 3 subunits and several supernumerary subunits. The complex exists as a monomer or a dimer and forms supercomplexes (SCs) in the inner mitochondrial membrane with ubiquinol-cytochrome c oxidoreductase (cytochrome b-c1 complex, complex III, CIII).</text>
</comment>
<feature type="domain" description="Heme-copper oxidase subunit III family profile" evidence="14">
    <location>
        <begin position="5"/>
        <end position="251"/>
    </location>
</feature>
<reference evidence="15 16" key="1">
    <citation type="submission" date="2020-08" db="EMBL/GenBank/DDBJ databases">
        <title>Plant Genome Project.</title>
        <authorList>
            <person name="Zhang R.-G."/>
        </authorList>
    </citation>
    <scope>NUCLEOTIDE SEQUENCE [LARGE SCALE GENOMIC DNA]</scope>
    <source>
        <tissue evidence="15">Rhizome</tissue>
    </source>
</reference>
<evidence type="ECO:0000256" key="12">
    <source>
        <dbReference type="RuleBase" id="RU003375"/>
    </source>
</evidence>
<evidence type="ECO:0000256" key="4">
    <source>
        <dbReference type="ARBA" id="ARBA00015944"/>
    </source>
</evidence>
<feature type="transmembrane region" description="Helical" evidence="13">
    <location>
        <begin position="43"/>
        <end position="61"/>
    </location>
</feature>
<evidence type="ECO:0000256" key="2">
    <source>
        <dbReference type="ARBA" id="ARBA00010581"/>
    </source>
</evidence>
<dbReference type="InterPro" id="IPR035973">
    <property type="entry name" value="Cyt_c_oxidase_su3-like_sf"/>
</dbReference>
<keyword evidence="16" id="KW-1185">Reference proteome</keyword>
<evidence type="ECO:0000256" key="5">
    <source>
        <dbReference type="ARBA" id="ARBA00022692"/>
    </source>
</evidence>
<geneLocation type="mitochondrion" evidence="15"/>
<evidence type="ECO:0000256" key="11">
    <source>
        <dbReference type="ARBA" id="ARBA00049512"/>
    </source>
</evidence>
<proteinExistence type="inferred from homology"/>
<feature type="transmembrane region" description="Helical" evidence="13">
    <location>
        <begin position="81"/>
        <end position="103"/>
    </location>
</feature>
<dbReference type="Gene3D" id="1.10.287.70">
    <property type="match status" value="1"/>
</dbReference>
<dbReference type="Gene3D" id="1.20.120.80">
    <property type="entry name" value="Cytochrome c oxidase, subunit III, four-helix bundle"/>
    <property type="match status" value="1"/>
</dbReference>
<dbReference type="InterPro" id="IPR033945">
    <property type="entry name" value="Cyt_c_oxase_su3_dom"/>
</dbReference>
<gene>
    <name evidence="15" type="ORF">ZIOFF_074401</name>
</gene>
<sequence length="497" mass="54225">MIESQRHSSHLVDPSPWPISGSLGALASTYGGVMYMHLFQGGATLLSLGLILILYTMFVWWRDVLRESTLEGHHTKAVQLGPRYGSILFIVSEVMFLFAFFWASSHSSLAPTVEIGGIWPPKGIGVLDPWEIPFLNTPILPSSGAAVTWAHHAILAGKEKRAVYALVATVSLALVSTGFQGMEYYQAPSTISDSVYGSTFFLATGFHGFHVIIGTLFLIICGIRQYLGHLTKEHHVGFEAAAWYWHFVDVIAEMVLELTERGLAWGAPLTRFDSGLEDAFEYFEDTAGHTSLLSRGSSLLLALVIVRYSLGSASNEDSLSGLPTSSLKKKCRDVSHPVVLTSLMEVRRPSLKLPPPKVRAITYPKLRADGSECLPVRRSSSPTVRSSTIALIAAIFLPANGMALIVPAWESEFPHGRTFTTREFMALLVPVAYVFPAYGILPPFVALIYEEPGVASEQPAAAYSESFPVPNEYNSVSPFTDIANSFSSSRHIEIAAG</sequence>
<organism evidence="15 16">
    <name type="scientific">Zingiber officinale</name>
    <name type="common">Ginger</name>
    <name type="synonym">Amomum zingiber</name>
    <dbReference type="NCBI Taxonomy" id="94328"/>
    <lineage>
        <taxon>Eukaryota</taxon>
        <taxon>Viridiplantae</taxon>
        <taxon>Streptophyta</taxon>
        <taxon>Embryophyta</taxon>
        <taxon>Tracheophyta</taxon>
        <taxon>Spermatophyta</taxon>
        <taxon>Magnoliopsida</taxon>
        <taxon>Liliopsida</taxon>
        <taxon>Zingiberales</taxon>
        <taxon>Zingiberaceae</taxon>
        <taxon>Zingiber</taxon>
    </lineage>
</organism>
<evidence type="ECO:0000256" key="6">
    <source>
        <dbReference type="ARBA" id="ARBA00022792"/>
    </source>
</evidence>
<name>A0A8J5C604_ZINOF</name>
<keyword evidence="9 12" id="KW-0496">Mitochondrion</keyword>
<comment type="caution">
    <text evidence="15">The sequence shown here is derived from an EMBL/GenBank/DDBJ whole genome shotgun (WGS) entry which is preliminary data.</text>
</comment>
<dbReference type="FunFam" id="1.10.287.70:FF:000075">
    <property type="entry name" value="Cytochrome c oxidase subunit 3"/>
    <property type="match status" value="1"/>
</dbReference>
<dbReference type="FunFam" id="1.20.120.80:FF:000002">
    <property type="entry name" value="Cytochrome c oxidase subunit 3"/>
    <property type="match status" value="1"/>
</dbReference>
<dbReference type="Proteomes" id="UP000734854">
    <property type="component" value="Unassembled WGS sequence"/>
</dbReference>
<keyword evidence="7" id="KW-1278">Translocase</keyword>
<evidence type="ECO:0000256" key="7">
    <source>
        <dbReference type="ARBA" id="ARBA00022967"/>
    </source>
</evidence>
<protein>
    <recommendedName>
        <fullName evidence="4 12">Cytochrome c oxidase subunit 3</fullName>
    </recommendedName>
</protein>
<dbReference type="EMBL" id="JACMSC010000024">
    <property type="protein sequence ID" value="KAG6467750.1"/>
    <property type="molecule type" value="Genomic_DNA"/>
</dbReference>
<dbReference type="InterPro" id="IPR013833">
    <property type="entry name" value="Cyt_c_oxidase_su3_a-hlx"/>
</dbReference>
<evidence type="ECO:0000256" key="9">
    <source>
        <dbReference type="ARBA" id="ARBA00023128"/>
    </source>
</evidence>
<evidence type="ECO:0000259" key="14">
    <source>
        <dbReference type="PROSITE" id="PS50253"/>
    </source>
</evidence>
<dbReference type="InterPro" id="IPR000298">
    <property type="entry name" value="Cyt_c_oxidase-like_su3"/>
</dbReference>
<evidence type="ECO:0000313" key="15">
    <source>
        <dbReference type="EMBL" id="KAG6467750.1"/>
    </source>
</evidence>